<dbReference type="AlphaFoldDB" id="A0AAV7V4L1"/>
<evidence type="ECO:0000313" key="3">
    <source>
        <dbReference type="Proteomes" id="UP001066276"/>
    </source>
</evidence>
<reference evidence="2" key="1">
    <citation type="journal article" date="2022" name="bioRxiv">
        <title>Sequencing and chromosome-scale assembly of the giantPleurodeles waltlgenome.</title>
        <authorList>
            <person name="Brown T."/>
            <person name="Elewa A."/>
            <person name="Iarovenko S."/>
            <person name="Subramanian E."/>
            <person name="Araus A.J."/>
            <person name="Petzold A."/>
            <person name="Susuki M."/>
            <person name="Suzuki K.-i.T."/>
            <person name="Hayashi T."/>
            <person name="Toyoda A."/>
            <person name="Oliveira C."/>
            <person name="Osipova E."/>
            <person name="Leigh N.D."/>
            <person name="Simon A."/>
            <person name="Yun M.H."/>
        </authorList>
    </citation>
    <scope>NUCLEOTIDE SEQUENCE</scope>
    <source>
        <strain evidence="2">20211129_DDA</strain>
        <tissue evidence="2">Liver</tissue>
    </source>
</reference>
<protein>
    <submittedName>
        <fullName evidence="2">Uncharacterized protein</fullName>
    </submittedName>
</protein>
<accession>A0AAV7V4L1</accession>
<gene>
    <name evidence="2" type="ORF">NDU88_004845</name>
</gene>
<evidence type="ECO:0000313" key="2">
    <source>
        <dbReference type="EMBL" id="KAJ1195566.1"/>
    </source>
</evidence>
<organism evidence="2 3">
    <name type="scientific">Pleurodeles waltl</name>
    <name type="common">Iberian ribbed newt</name>
    <dbReference type="NCBI Taxonomy" id="8319"/>
    <lineage>
        <taxon>Eukaryota</taxon>
        <taxon>Metazoa</taxon>
        <taxon>Chordata</taxon>
        <taxon>Craniata</taxon>
        <taxon>Vertebrata</taxon>
        <taxon>Euteleostomi</taxon>
        <taxon>Amphibia</taxon>
        <taxon>Batrachia</taxon>
        <taxon>Caudata</taxon>
        <taxon>Salamandroidea</taxon>
        <taxon>Salamandridae</taxon>
        <taxon>Pleurodelinae</taxon>
        <taxon>Pleurodeles</taxon>
    </lineage>
</organism>
<comment type="caution">
    <text evidence="2">The sequence shown here is derived from an EMBL/GenBank/DDBJ whole genome shotgun (WGS) entry which is preliminary data.</text>
</comment>
<dbReference type="EMBL" id="JANPWB010000004">
    <property type="protein sequence ID" value="KAJ1195566.1"/>
    <property type="molecule type" value="Genomic_DNA"/>
</dbReference>
<name>A0AAV7V4L1_PLEWA</name>
<keyword evidence="3" id="KW-1185">Reference proteome</keyword>
<evidence type="ECO:0000256" key="1">
    <source>
        <dbReference type="SAM" id="MobiDB-lite"/>
    </source>
</evidence>
<feature type="region of interest" description="Disordered" evidence="1">
    <location>
        <begin position="1"/>
        <end position="33"/>
    </location>
</feature>
<proteinExistence type="predicted"/>
<dbReference type="Proteomes" id="UP001066276">
    <property type="component" value="Chromosome 2_2"/>
</dbReference>
<sequence>MECSDGGASDGRAPWGKGGRSAVTPRKSDPVETMAIGAPRRPRTMDVTKYNHIPNYIRSNVYPDYFSKMMKNGLRRLSKKFTIDGNDGSKQA</sequence>